<dbReference type="InterPro" id="IPR015897">
    <property type="entry name" value="CHK_kinase-like"/>
</dbReference>
<dbReference type="InterPro" id="IPR011009">
    <property type="entry name" value="Kinase-like_dom_sf"/>
</dbReference>
<accession>A0ABM3LR47</accession>
<evidence type="ECO:0000259" key="1">
    <source>
        <dbReference type="SMART" id="SM00587"/>
    </source>
</evidence>
<dbReference type="Gene3D" id="3.90.1200.10">
    <property type="match status" value="1"/>
</dbReference>
<dbReference type="Proteomes" id="UP001652582">
    <property type="component" value="Chromosome 14"/>
</dbReference>
<feature type="domain" description="CHK kinase-like" evidence="1">
    <location>
        <begin position="1"/>
        <end position="169"/>
    </location>
</feature>
<sequence length="261" mass="29606">MDFEHTSLVIRNLAKLHALSFALQKTHPEDFELIRSLCAKDIQYADPGSIPKCLISYFKSSINVISNPVAKAKLEDITPSILALLSKCSAPAPNYSTICHGECWNNNILFKYQRPVDVLFVDFQLVRYASPATDISYFLYMATDPKTLSKHYHQLIDIYFGTLSAVLRQCDLNVEDVYPRSIFMKHLKDYSVLGLLEALISMKIITAEAEDALKMKSMKYHAEEPCQYETQNQPLSAWLSNAKMQPVFLLSFHVGLICIKA</sequence>
<dbReference type="SUPFAM" id="SSF56112">
    <property type="entry name" value="Protein kinase-like (PK-like)"/>
    <property type="match status" value="1"/>
</dbReference>
<dbReference type="SMART" id="SM00587">
    <property type="entry name" value="CHK"/>
    <property type="match status" value="1"/>
</dbReference>
<dbReference type="PANTHER" id="PTHR11012:SF30">
    <property type="entry name" value="PROTEIN KINASE-LIKE DOMAIN-CONTAINING"/>
    <property type="match status" value="1"/>
</dbReference>
<dbReference type="GeneID" id="112055160"/>
<keyword evidence="2" id="KW-1185">Reference proteome</keyword>
<name>A0ABM3LR47_BICAN</name>
<gene>
    <name evidence="3" type="primary">LOC112055160</name>
</gene>
<protein>
    <submittedName>
        <fullName evidence="3">Uncharacterized protein LOC112055160</fullName>
    </submittedName>
</protein>
<dbReference type="Pfam" id="PF02958">
    <property type="entry name" value="EcKL"/>
    <property type="match status" value="1"/>
</dbReference>
<dbReference type="PANTHER" id="PTHR11012">
    <property type="entry name" value="PROTEIN KINASE-LIKE DOMAIN-CONTAINING"/>
    <property type="match status" value="1"/>
</dbReference>
<dbReference type="RefSeq" id="XP_052741503.1">
    <property type="nucleotide sequence ID" value="XM_052885543.1"/>
</dbReference>
<dbReference type="InterPro" id="IPR004119">
    <property type="entry name" value="EcKL"/>
</dbReference>
<evidence type="ECO:0000313" key="2">
    <source>
        <dbReference type="Proteomes" id="UP001652582"/>
    </source>
</evidence>
<reference evidence="3" key="1">
    <citation type="submission" date="2025-08" db="UniProtKB">
        <authorList>
            <consortium name="RefSeq"/>
        </authorList>
    </citation>
    <scope>IDENTIFICATION</scope>
</reference>
<evidence type="ECO:0000313" key="3">
    <source>
        <dbReference type="RefSeq" id="XP_052741503.1"/>
    </source>
</evidence>
<organism evidence="2 3">
    <name type="scientific">Bicyclus anynana</name>
    <name type="common">Squinting bush brown butterfly</name>
    <dbReference type="NCBI Taxonomy" id="110368"/>
    <lineage>
        <taxon>Eukaryota</taxon>
        <taxon>Metazoa</taxon>
        <taxon>Ecdysozoa</taxon>
        <taxon>Arthropoda</taxon>
        <taxon>Hexapoda</taxon>
        <taxon>Insecta</taxon>
        <taxon>Pterygota</taxon>
        <taxon>Neoptera</taxon>
        <taxon>Endopterygota</taxon>
        <taxon>Lepidoptera</taxon>
        <taxon>Glossata</taxon>
        <taxon>Ditrysia</taxon>
        <taxon>Papilionoidea</taxon>
        <taxon>Nymphalidae</taxon>
        <taxon>Satyrinae</taxon>
        <taxon>Satyrini</taxon>
        <taxon>Mycalesina</taxon>
        <taxon>Bicyclus</taxon>
    </lineage>
</organism>
<proteinExistence type="predicted"/>